<proteinExistence type="inferred from homology"/>
<feature type="region of interest" description="Disordered" evidence="10">
    <location>
        <begin position="1276"/>
        <end position="1299"/>
    </location>
</feature>
<feature type="compositionally biased region" description="Low complexity" evidence="10">
    <location>
        <begin position="2354"/>
        <end position="2366"/>
    </location>
</feature>
<comment type="subcellular location">
    <subcellularLocation>
        <location evidence="1">Nucleus</location>
    </subcellularLocation>
</comment>
<feature type="compositionally biased region" description="Low complexity" evidence="10">
    <location>
        <begin position="1877"/>
        <end position="1894"/>
    </location>
</feature>
<feature type="region of interest" description="Disordered" evidence="10">
    <location>
        <begin position="467"/>
        <end position="517"/>
    </location>
</feature>
<feature type="region of interest" description="Disordered" evidence="10">
    <location>
        <begin position="415"/>
        <end position="448"/>
    </location>
</feature>
<dbReference type="SUPFAM" id="SSF52540">
    <property type="entry name" value="P-loop containing nucleoside triphosphate hydrolases"/>
    <property type="match status" value="2"/>
</dbReference>
<feature type="compositionally biased region" description="Acidic residues" evidence="10">
    <location>
        <begin position="1371"/>
        <end position="1389"/>
    </location>
</feature>
<evidence type="ECO:0000313" key="15">
    <source>
        <dbReference type="EMBL" id="ETO76325.1"/>
    </source>
</evidence>
<evidence type="ECO:0000259" key="14">
    <source>
        <dbReference type="PROSITE" id="PS51204"/>
    </source>
</evidence>
<feature type="domain" description="WW" evidence="11">
    <location>
        <begin position="1599"/>
        <end position="1627"/>
    </location>
</feature>
<dbReference type="GO" id="GO:0042393">
    <property type="term" value="F:histone binding"/>
    <property type="evidence" value="ECO:0007669"/>
    <property type="project" value="TreeGrafter"/>
</dbReference>
<dbReference type="Pfam" id="PF00176">
    <property type="entry name" value="SNF2-rel_dom"/>
    <property type="match status" value="1"/>
</dbReference>
<feature type="domain" description="Helicase ATP-binding" evidence="12">
    <location>
        <begin position="550"/>
        <end position="715"/>
    </location>
</feature>
<feature type="region of interest" description="Disordered" evidence="10">
    <location>
        <begin position="1849"/>
        <end position="1894"/>
    </location>
</feature>
<keyword evidence="7" id="KW-0156">Chromatin regulator</keyword>
<feature type="compositionally biased region" description="Acidic residues" evidence="10">
    <location>
        <begin position="421"/>
        <end position="436"/>
    </location>
</feature>
<dbReference type="Gene3D" id="2.160.20.10">
    <property type="entry name" value="Single-stranded right-handed beta-helix, Pectin lyase-like"/>
    <property type="match status" value="2"/>
</dbReference>
<feature type="compositionally biased region" description="Low complexity" evidence="10">
    <location>
        <begin position="32"/>
        <end position="42"/>
    </location>
</feature>
<keyword evidence="8" id="KW-0238">DNA-binding</keyword>
<keyword evidence="4" id="KW-0378">Hydrolase</keyword>
<feature type="region of interest" description="Disordered" evidence="10">
    <location>
        <begin position="2277"/>
        <end position="2315"/>
    </location>
</feature>
<dbReference type="Pfam" id="PF13229">
    <property type="entry name" value="Beta_helix"/>
    <property type="match status" value="1"/>
</dbReference>
<dbReference type="PANTHER" id="PTHR45685:SF1">
    <property type="entry name" value="HELICASE SRCAP"/>
    <property type="match status" value="1"/>
</dbReference>
<feature type="compositionally biased region" description="Basic and acidic residues" evidence="10">
    <location>
        <begin position="346"/>
        <end position="360"/>
    </location>
</feature>
<dbReference type="InterPro" id="IPR001202">
    <property type="entry name" value="WW_dom"/>
</dbReference>
<dbReference type="CDD" id="cd00201">
    <property type="entry name" value="WW"/>
    <property type="match status" value="1"/>
</dbReference>
<evidence type="ECO:0000256" key="4">
    <source>
        <dbReference type="ARBA" id="ARBA00022801"/>
    </source>
</evidence>
<feature type="compositionally biased region" description="Basic and acidic residues" evidence="10">
    <location>
        <begin position="2518"/>
        <end position="2533"/>
    </location>
</feature>
<dbReference type="PROSITE" id="PS51194">
    <property type="entry name" value="HELICASE_CTER"/>
    <property type="match status" value="1"/>
</dbReference>
<keyword evidence="9" id="KW-0539">Nucleus</keyword>
<gene>
    <name evidence="15" type="ORF">F444_08256</name>
</gene>
<dbReference type="SMART" id="SM00490">
    <property type="entry name" value="HELICc"/>
    <property type="match status" value="1"/>
</dbReference>
<dbReference type="PROSITE" id="PS51192">
    <property type="entry name" value="HELICASE_ATP_BIND_1"/>
    <property type="match status" value="1"/>
</dbReference>
<dbReference type="InterPro" id="IPR038718">
    <property type="entry name" value="SNF2-like_sf"/>
</dbReference>
<dbReference type="OrthoDB" id="5857104at2759"/>
<dbReference type="InterPro" id="IPR011050">
    <property type="entry name" value="Pectin_lyase_fold/virulence"/>
</dbReference>
<evidence type="ECO:0000313" key="16">
    <source>
        <dbReference type="Proteomes" id="UP000028582"/>
    </source>
</evidence>
<dbReference type="GO" id="GO:0006338">
    <property type="term" value="P:chromatin remodeling"/>
    <property type="evidence" value="ECO:0007669"/>
    <property type="project" value="TreeGrafter"/>
</dbReference>
<feature type="region of interest" description="Disordered" evidence="10">
    <location>
        <begin position="1342"/>
        <end position="1467"/>
    </location>
</feature>
<feature type="region of interest" description="Disordered" evidence="10">
    <location>
        <begin position="1987"/>
        <end position="2021"/>
    </location>
</feature>
<evidence type="ECO:0000259" key="11">
    <source>
        <dbReference type="PROSITE" id="PS50020"/>
    </source>
</evidence>
<feature type="compositionally biased region" description="Acidic residues" evidence="10">
    <location>
        <begin position="255"/>
        <end position="275"/>
    </location>
</feature>
<evidence type="ECO:0008006" key="17">
    <source>
        <dbReference type="Google" id="ProtNLM"/>
    </source>
</evidence>
<feature type="region of interest" description="Disordered" evidence="10">
    <location>
        <begin position="2408"/>
        <end position="2427"/>
    </location>
</feature>
<dbReference type="FunFam" id="3.40.50.300:FF:002272">
    <property type="entry name" value="protein PHOTOPERIOD-INDEPENDENT EARLY FLOWERING 1 isoform X1"/>
    <property type="match status" value="1"/>
</dbReference>
<organism evidence="15 16">
    <name type="scientific">Phytophthora nicotianae P1976</name>
    <dbReference type="NCBI Taxonomy" id="1317066"/>
    <lineage>
        <taxon>Eukaryota</taxon>
        <taxon>Sar</taxon>
        <taxon>Stramenopiles</taxon>
        <taxon>Oomycota</taxon>
        <taxon>Peronosporomycetes</taxon>
        <taxon>Peronosporales</taxon>
        <taxon>Peronosporaceae</taxon>
        <taxon>Phytophthora</taxon>
    </lineage>
</organism>
<feature type="domain" description="HSA" evidence="14">
    <location>
        <begin position="107"/>
        <end position="180"/>
    </location>
</feature>
<dbReference type="InterPro" id="IPR001810">
    <property type="entry name" value="F-box_dom"/>
</dbReference>
<dbReference type="Gene3D" id="2.20.70.10">
    <property type="match status" value="1"/>
</dbReference>
<dbReference type="PROSITE" id="PS51204">
    <property type="entry name" value="HSA"/>
    <property type="match status" value="1"/>
</dbReference>
<dbReference type="EMBL" id="ANJA01001562">
    <property type="protein sequence ID" value="ETO76325.1"/>
    <property type="molecule type" value="Genomic_DNA"/>
</dbReference>
<accession>A0A081ABR4</accession>
<evidence type="ECO:0000256" key="7">
    <source>
        <dbReference type="ARBA" id="ARBA00022853"/>
    </source>
</evidence>
<feature type="compositionally biased region" description="Polar residues" evidence="10">
    <location>
        <begin position="2501"/>
        <end position="2513"/>
    </location>
</feature>
<keyword evidence="6" id="KW-0067">ATP-binding</keyword>
<dbReference type="SUPFAM" id="SSF51126">
    <property type="entry name" value="Pectin lyase-like"/>
    <property type="match status" value="1"/>
</dbReference>
<feature type="compositionally biased region" description="Basic and acidic residues" evidence="10">
    <location>
        <begin position="1455"/>
        <end position="1467"/>
    </location>
</feature>
<keyword evidence="5" id="KW-0347">Helicase</keyword>
<dbReference type="InterPro" id="IPR014001">
    <property type="entry name" value="Helicase_ATP-bd"/>
</dbReference>
<dbReference type="InterPro" id="IPR014012">
    <property type="entry name" value="HSA_dom"/>
</dbReference>
<dbReference type="SMART" id="SM00487">
    <property type="entry name" value="DEXDc"/>
    <property type="match status" value="1"/>
</dbReference>
<feature type="domain" description="Helicase C-terminal" evidence="13">
    <location>
        <begin position="1108"/>
        <end position="1261"/>
    </location>
</feature>
<keyword evidence="3" id="KW-0547">Nucleotide-binding</keyword>
<dbReference type="Pfam" id="PF00271">
    <property type="entry name" value="Helicase_C"/>
    <property type="match status" value="1"/>
</dbReference>
<feature type="region of interest" description="Disordered" evidence="10">
    <location>
        <begin position="2501"/>
        <end position="2550"/>
    </location>
</feature>
<dbReference type="SMART" id="SM00573">
    <property type="entry name" value="HSA"/>
    <property type="match status" value="1"/>
</dbReference>
<dbReference type="CDD" id="cd18003">
    <property type="entry name" value="DEXQc_SRCAP"/>
    <property type="match status" value="1"/>
</dbReference>
<dbReference type="Pfam" id="PF12937">
    <property type="entry name" value="F-box-like"/>
    <property type="match status" value="1"/>
</dbReference>
<dbReference type="Gene3D" id="3.40.50.300">
    <property type="entry name" value="P-loop containing nucleotide triphosphate hydrolases"/>
    <property type="match status" value="2"/>
</dbReference>
<feature type="region of interest" description="Disordered" evidence="10">
    <location>
        <begin position="237"/>
        <end position="368"/>
    </location>
</feature>
<dbReference type="SUPFAM" id="SSF81383">
    <property type="entry name" value="F-box domain"/>
    <property type="match status" value="1"/>
</dbReference>
<evidence type="ECO:0000259" key="13">
    <source>
        <dbReference type="PROSITE" id="PS51194"/>
    </source>
</evidence>
<reference evidence="15 16" key="1">
    <citation type="submission" date="2013-11" db="EMBL/GenBank/DDBJ databases">
        <title>The Genome Sequence of Phytophthora parasitica P1976.</title>
        <authorList>
            <consortium name="The Broad Institute Genomics Platform"/>
            <person name="Russ C."/>
            <person name="Tyler B."/>
            <person name="Panabieres F."/>
            <person name="Shan W."/>
            <person name="Tripathy S."/>
            <person name="Grunwald N."/>
            <person name="Machado M."/>
            <person name="Johnson C.S."/>
            <person name="Walker B."/>
            <person name="Young S."/>
            <person name="Zeng Q."/>
            <person name="Gargeya S."/>
            <person name="Fitzgerald M."/>
            <person name="Haas B."/>
            <person name="Abouelleil A."/>
            <person name="Allen A.W."/>
            <person name="Alvarado L."/>
            <person name="Arachchi H.M."/>
            <person name="Berlin A.M."/>
            <person name="Chapman S.B."/>
            <person name="Gainer-Dewar J."/>
            <person name="Goldberg J."/>
            <person name="Griggs A."/>
            <person name="Gujja S."/>
            <person name="Hansen M."/>
            <person name="Howarth C."/>
            <person name="Imamovic A."/>
            <person name="Ireland A."/>
            <person name="Larimer J."/>
            <person name="McCowan C."/>
            <person name="Murphy C."/>
            <person name="Pearson M."/>
            <person name="Poon T.W."/>
            <person name="Priest M."/>
            <person name="Roberts A."/>
            <person name="Saif S."/>
            <person name="Shea T."/>
            <person name="Sisk P."/>
            <person name="Sykes S."/>
            <person name="Wortman J."/>
            <person name="Nusbaum C."/>
            <person name="Birren B."/>
        </authorList>
    </citation>
    <scope>NUCLEOTIDE SEQUENCE [LARGE SCALE GENOMIC DNA]</scope>
    <source>
        <strain evidence="15 16">P1976</strain>
    </source>
</reference>
<dbReference type="GO" id="GO:0005524">
    <property type="term" value="F:ATP binding"/>
    <property type="evidence" value="ECO:0007669"/>
    <property type="project" value="UniProtKB-KW"/>
</dbReference>
<feature type="compositionally biased region" description="Acidic residues" evidence="10">
    <location>
        <begin position="327"/>
        <end position="342"/>
    </location>
</feature>
<dbReference type="Pfam" id="PF07529">
    <property type="entry name" value="HSA"/>
    <property type="match status" value="1"/>
</dbReference>
<dbReference type="InterPro" id="IPR036047">
    <property type="entry name" value="F-box-like_dom_sf"/>
</dbReference>
<evidence type="ECO:0000256" key="10">
    <source>
        <dbReference type="SAM" id="MobiDB-lite"/>
    </source>
</evidence>
<feature type="compositionally biased region" description="Polar residues" evidence="10">
    <location>
        <begin position="48"/>
        <end position="60"/>
    </location>
</feature>
<feature type="compositionally biased region" description="Polar residues" evidence="10">
    <location>
        <begin position="2007"/>
        <end position="2021"/>
    </location>
</feature>
<evidence type="ECO:0000256" key="6">
    <source>
        <dbReference type="ARBA" id="ARBA00022840"/>
    </source>
</evidence>
<name>A0A081ABR4_PHYNI</name>
<evidence type="ECO:0000259" key="12">
    <source>
        <dbReference type="PROSITE" id="PS51192"/>
    </source>
</evidence>
<evidence type="ECO:0000256" key="3">
    <source>
        <dbReference type="ARBA" id="ARBA00022741"/>
    </source>
</evidence>
<dbReference type="GO" id="GO:0004386">
    <property type="term" value="F:helicase activity"/>
    <property type="evidence" value="ECO:0007669"/>
    <property type="project" value="UniProtKB-KW"/>
</dbReference>
<dbReference type="InterPro" id="IPR012334">
    <property type="entry name" value="Pectin_lyas_fold"/>
</dbReference>
<feature type="compositionally biased region" description="Basic and acidic residues" evidence="10">
    <location>
        <begin position="241"/>
        <end position="253"/>
    </location>
</feature>
<dbReference type="GO" id="GO:0003677">
    <property type="term" value="F:DNA binding"/>
    <property type="evidence" value="ECO:0007669"/>
    <property type="project" value="UniProtKB-KW"/>
</dbReference>
<feature type="compositionally biased region" description="Polar residues" evidence="10">
    <location>
        <begin position="1"/>
        <end position="10"/>
    </location>
</feature>
<feature type="compositionally biased region" description="Polar residues" evidence="10">
    <location>
        <begin position="2408"/>
        <end position="2425"/>
    </location>
</feature>
<feature type="compositionally biased region" description="Low complexity" evidence="10">
    <location>
        <begin position="2282"/>
        <end position="2303"/>
    </location>
</feature>
<feature type="compositionally biased region" description="Acidic residues" evidence="10">
    <location>
        <begin position="1279"/>
        <end position="1299"/>
    </location>
</feature>
<evidence type="ECO:0000256" key="9">
    <source>
        <dbReference type="ARBA" id="ARBA00023242"/>
    </source>
</evidence>
<feature type="compositionally biased region" description="Acidic residues" evidence="10">
    <location>
        <begin position="479"/>
        <end position="489"/>
    </location>
</feature>
<feature type="compositionally biased region" description="Basic and acidic residues" evidence="10">
    <location>
        <begin position="490"/>
        <end position="501"/>
    </location>
</feature>
<dbReference type="GO" id="GO:0016887">
    <property type="term" value="F:ATP hydrolysis activity"/>
    <property type="evidence" value="ECO:0007669"/>
    <property type="project" value="TreeGrafter"/>
</dbReference>
<dbReference type="Proteomes" id="UP000028582">
    <property type="component" value="Unassembled WGS sequence"/>
</dbReference>
<dbReference type="GO" id="GO:0000812">
    <property type="term" value="C:Swr1 complex"/>
    <property type="evidence" value="ECO:0007669"/>
    <property type="project" value="TreeGrafter"/>
</dbReference>
<feature type="compositionally biased region" description="Basic and acidic residues" evidence="10">
    <location>
        <begin position="1401"/>
        <end position="1422"/>
    </location>
</feature>
<dbReference type="Gene3D" id="3.40.50.10810">
    <property type="entry name" value="Tandem AAA-ATPase domain"/>
    <property type="match status" value="1"/>
</dbReference>
<feature type="compositionally biased region" description="Low complexity" evidence="10">
    <location>
        <begin position="1350"/>
        <end position="1368"/>
    </location>
</feature>
<sequence length="2550" mass="281139">PCTPNSNSALATRGSAAMANARLKQARRRASSRSSNAAQSAAHPPAQTLPSSSLAQSTPTPRDEQISDAQSEQAALQAALLERKSVLEDKIQALTLGKTMHKEAEPGCDPSGRRVARCHRDYLLQEMEWMAADFSQERKWRLRNAKMLSQTLVSHLDRQEQRLARQRKSEEIARRRTAARVGRDVKKFWTKIDKIIAFKVKLQADELRQRHMQKHLVQLVEQTEKYATALAASFQEAEEMKEERANEEYKTVESENSDADFELVDEEEDDETTIEAEERRSGPISRRQAAAEIATLQEEGEMSIEELRARYAAMEESDGAEAGGSSEDGEFELTEEEEDDETTIAAEERRNGPVSRREAAAEVAELQEENELSIEELRARYAEALGAEDEASGADQDDVMDVVNDGDVADVDFILTRRDEEDQADDETTIAEEERLEGDVSPSQKAEELRLLQEEGEMSIEQLRARYAAASGDESSNHEDEDSGSDEEHDAANREVERPEADETNAEEVAVPASDAITTPARKNGYKRPYLLTSRLDLREYQEAGVNWLISMCERRINGILADEMGLGKTIQTISLLAHLACAQGLWGPHLIVVPTSCLVNWEMEFKRWCPAFKVLTYFGSAKRRKELRQGWSKQNAFQVCITSYQLVVQDAHCFKRKKWYYLILDEAHNIKNWKSLRWQTLLTFSSQRRLLLTGTPLQNNLLELWALMHFLMPHVFASRKEFSYWFQNPLALMVENGTDPAQSGDNGVEGGKDLVTQLHGIIRPFVLRRLKKDVAKQLPGKFEHVITCQLSKRQRFLYEDFISRSSTRRAMFGRGKGRGANFMSMMNVLMQLRKVCNHPDLFEPRPIASPLDMPSIHVHVPSRCGYLVDEIVNERPRVALWTGHNLPELELLRSDKFSSKRRRELFFYDVSAPLPDDTIATVPPAYEGKKDIVRRIMKLAARRREYWEQTRASVSKLQKIHVGLYLDEPVYGDALIRACTMPTFISPAMEVHMHHARPFLDDREPTQALQAMVRDPEERLESLQALVNKSVCYVPKARARPARVIYGGGGFVYDNNFVLSRKAQAEELEMKHAHPVANRILTPYYNSFKRTQLFFPDKALVQFDCGKLQQLAVLLRTLKRGGHRCLIFTQMSSMLNILEVFLNLHGHTYFRLDGATKVDKRQMLMERFNRDEKIFCFILSTRSGGLGINLTGADAVIFYDSDWNPAMDAQAQDRAHRIGQTRDVHIYRLVSEHTVEENILRKAQQKRHLDFLVMSEGQFTTDFFSKASLRELMIGTGEEPEDIESESEDEGSDEDMDDNEVSLDTVENAMAQLEDEEDVVAMKGARAEYLQELNEFDDDAARVPQSGDTASKPSTPSSVVSGSTAASEKGDDDDEFGHDDAAEDDAAEETGIGRGRRGSRRDLATPDGSEHESMDEEDKKTVKSRKRQRRSSNDRRKTPKRPKLSAPQDLNGKNVDKVREKARDAAEEQKLQAWKASVQSLQGFEDSLNPVDRYALHFREDVDPLYAYTPAQQAAALAGVESNPTAPTLLEDIEQTEAEKREEEARLIAEGELVVGQIEDNEETNSEQIAERYTELYRRERAHVLFESRKRLLTGAAWSLMKCANTGQPFYFNADTREATWECPPVWIANEQLKSAQKRGYEGLPPPALHRVMSMLSPYPERHRAQMVCRSWHTAAQHQSLYVKVSASDFESGSPVSLAKVLAKVAPGDTVLFGAGVYQLDETLEISKSLRLLAAPDSHVELQMHSCRAQLRWSARGGVICGFHFTRTSSTPDAAAREIKPSSDVKEGTPVVKESRRALRKQNKKLANWQHLLSVVGDGQLRVEYCEFDGNGLGNACVCVWGRAEKKKKKKKKRGGGSRSSSAPTSKPGTPLVGLSPASTPAATPRASAPATPVVSTKLVATPSVSAATPTTTTQVSTPVAAVNTTQRVAPSTPKAPVPVVTATPAAQIAKSTSATPVSTVLHSTTPSTPVSTITRIVAPPVSRPVSIAPRATTPMSTSGGTSTPRVTTPSTATPRPTKSTIPAADTLLVLQNCRIRGAGSSGVLLVRGSLVMTLNTVEGNAHSGVTVLGGQALMRRNKIQRNARFGLRLLYHAGNVIVEDNVVFGNACGNLDVDNSGRRFVVRLNDMDKGKKTTEKLPHSHGKLRLKTYRVLEKEVPRPVPVPSVTSATSEYWKRQLTGTGTVTPPALAASTTATPARPVISANNMMAARIPMGFMRPVMFPQGSNALHVSHLPMAFASLGAKPTIPSVTLNRSTTSAQLPTTVANLQRTVSAPGAAARPVTIPGTTSVTTTTTSTVATPSGMSVPKYQRKRRPNTQQIVVGGREIVLRDTCEKPTEKVVKPRRPKNPQTPVPTSTTQQMTSPSALQLKFAPGSTAAAVAAAMSAMMSNTAKLQAAAKTQVHTGTPVVSTGATKPATPSTTMSTVDVKPVTPKPVVTITAPLQAVSTPSAVTQTKATASVAPAAQTAVVSTVSSKTGTPQPTVAAAPAVKVGNMSTVTSKATVPDSSTVPANESAKPGEKRKLEAAIETTEKSSGAGDDQPEKKVSKL</sequence>
<dbReference type="InterPro" id="IPR039448">
    <property type="entry name" value="Beta_helix"/>
</dbReference>
<dbReference type="PANTHER" id="PTHR45685">
    <property type="entry name" value="HELICASE SRCAP-RELATED"/>
    <property type="match status" value="1"/>
</dbReference>
<evidence type="ECO:0000256" key="2">
    <source>
        <dbReference type="ARBA" id="ARBA00009220"/>
    </source>
</evidence>
<evidence type="ECO:0000256" key="5">
    <source>
        <dbReference type="ARBA" id="ARBA00022806"/>
    </source>
</evidence>
<dbReference type="InterPro" id="IPR027417">
    <property type="entry name" value="P-loop_NTPase"/>
</dbReference>
<dbReference type="InterPro" id="IPR050520">
    <property type="entry name" value="INO80/SWR1_helicase"/>
</dbReference>
<evidence type="ECO:0000256" key="1">
    <source>
        <dbReference type="ARBA" id="ARBA00004123"/>
    </source>
</evidence>
<comment type="similarity">
    <text evidence="2">Belongs to the SNF2/RAD54 helicase family. SWR1 subfamily.</text>
</comment>
<protein>
    <recommendedName>
        <fullName evidence="17">Protein PHOTOPERIOD-INDEPENDENT EARLY FLOWERING 1</fullName>
    </recommendedName>
</protein>
<dbReference type="PROSITE" id="PS50020">
    <property type="entry name" value="WW_DOMAIN_2"/>
    <property type="match status" value="1"/>
</dbReference>
<feature type="region of interest" description="Disordered" evidence="10">
    <location>
        <begin position="1"/>
        <end position="71"/>
    </location>
</feature>
<dbReference type="CDD" id="cd18793">
    <property type="entry name" value="SF2_C_SNF"/>
    <property type="match status" value="1"/>
</dbReference>
<evidence type="ECO:0000256" key="8">
    <source>
        <dbReference type="ARBA" id="ARBA00023125"/>
    </source>
</evidence>
<dbReference type="FunFam" id="3.40.50.10810:FF:000005">
    <property type="entry name" value="Photoperiod-independent early flowering 1"/>
    <property type="match status" value="1"/>
</dbReference>
<feature type="compositionally biased region" description="Low complexity" evidence="10">
    <location>
        <begin position="1994"/>
        <end position="2006"/>
    </location>
</feature>
<dbReference type="InterPro" id="IPR049730">
    <property type="entry name" value="SNF2/RAD54-like_C"/>
</dbReference>
<feature type="non-terminal residue" evidence="15">
    <location>
        <position position="1"/>
    </location>
</feature>
<feature type="region of interest" description="Disordered" evidence="10">
    <location>
        <begin position="2336"/>
        <end position="2366"/>
    </location>
</feature>
<dbReference type="InterPro" id="IPR001650">
    <property type="entry name" value="Helicase_C-like"/>
</dbReference>
<dbReference type="InterPro" id="IPR000330">
    <property type="entry name" value="SNF2_N"/>
</dbReference>
<comment type="caution">
    <text evidence="15">The sequence shown here is derived from an EMBL/GenBank/DDBJ whole genome shotgun (WGS) entry which is preliminary data.</text>
</comment>